<dbReference type="PIRSF" id="PIRSF006135">
    <property type="entry name" value="CobU"/>
    <property type="match status" value="1"/>
</dbReference>
<keyword evidence="20" id="KW-0548">Nucleotidyltransferase</keyword>
<evidence type="ECO:0000256" key="8">
    <source>
        <dbReference type="ARBA" id="ARBA00012016"/>
    </source>
</evidence>
<protein>
    <recommendedName>
        <fullName evidence="16">Adenosylcobinamide kinase</fullName>
        <ecNumber evidence="8">2.7.1.156</ecNumber>
        <ecNumber evidence="9">2.7.7.62</ecNumber>
    </recommendedName>
    <alternativeName>
        <fullName evidence="17">Adenosylcobinamide-phosphate guanylyltransferase</fullName>
    </alternativeName>
</protein>
<feature type="binding site" evidence="19">
    <location>
        <position position="82"/>
    </location>
    <ligand>
        <name>GTP</name>
        <dbReference type="ChEBI" id="CHEBI:37565"/>
    </ligand>
</feature>
<dbReference type="Proteomes" id="UP000242288">
    <property type="component" value="Unassembled WGS sequence"/>
</dbReference>
<accession>A0A2J6WKW9</accession>
<evidence type="ECO:0000256" key="2">
    <source>
        <dbReference type="ARBA" id="ARBA00000711"/>
    </source>
</evidence>
<feature type="active site" description="GMP-histidine intermediate" evidence="18">
    <location>
        <position position="49"/>
    </location>
</feature>
<gene>
    <name evidence="20" type="ORF">C0186_04300</name>
</gene>
<dbReference type="GO" id="GO:0009236">
    <property type="term" value="P:cobalamin biosynthetic process"/>
    <property type="evidence" value="ECO:0007669"/>
    <property type="project" value="UniProtKB-UniPathway"/>
</dbReference>
<proteinExistence type="inferred from homology"/>
<dbReference type="GO" id="GO:0005524">
    <property type="term" value="F:ATP binding"/>
    <property type="evidence" value="ECO:0007669"/>
    <property type="project" value="UniProtKB-KW"/>
</dbReference>
<dbReference type="Gene3D" id="3.40.50.300">
    <property type="entry name" value="P-loop containing nucleotide triphosphate hydrolases"/>
    <property type="match status" value="1"/>
</dbReference>
<evidence type="ECO:0000256" key="1">
    <source>
        <dbReference type="ARBA" id="ARBA00000312"/>
    </source>
</evidence>
<comment type="function">
    <text evidence="4">Catalyzes ATP-dependent phosphorylation of adenosylcobinamide and addition of GMP to adenosylcobinamide phosphate.</text>
</comment>
<evidence type="ECO:0000256" key="4">
    <source>
        <dbReference type="ARBA" id="ARBA00003889"/>
    </source>
</evidence>
<evidence type="ECO:0000256" key="3">
    <source>
        <dbReference type="ARBA" id="ARBA00001522"/>
    </source>
</evidence>
<evidence type="ECO:0000256" key="10">
    <source>
        <dbReference type="ARBA" id="ARBA00022573"/>
    </source>
</evidence>
<organism evidence="20 21">
    <name type="scientific">Thermodesulfovibrio aggregans</name>
    <dbReference type="NCBI Taxonomy" id="86166"/>
    <lineage>
        <taxon>Bacteria</taxon>
        <taxon>Pseudomonadati</taxon>
        <taxon>Nitrospirota</taxon>
        <taxon>Thermodesulfovibrionia</taxon>
        <taxon>Thermodesulfovibrionales</taxon>
        <taxon>Thermodesulfovibrionaceae</taxon>
        <taxon>Thermodesulfovibrio</taxon>
    </lineage>
</organism>
<evidence type="ECO:0000256" key="17">
    <source>
        <dbReference type="ARBA" id="ARBA00030571"/>
    </source>
</evidence>
<comment type="caution">
    <text evidence="20">The sequence shown here is derived from an EMBL/GenBank/DDBJ whole genome shotgun (WGS) entry which is preliminary data.</text>
</comment>
<evidence type="ECO:0000256" key="19">
    <source>
        <dbReference type="PIRSR" id="PIRSR006135-2"/>
    </source>
</evidence>
<keyword evidence="15 19" id="KW-0342">GTP-binding</keyword>
<evidence type="ECO:0000256" key="13">
    <source>
        <dbReference type="ARBA" id="ARBA00022777"/>
    </source>
</evidence>
<evidence type="ECO:0000256" key="14">
    <source>
        <dbReference type="ARBA" id="ARBA00022840"/>
    </source>
</evidence>
<name>A0A2J6WKW9_9BACT</name>
<feature type="binding site" evidence="19">
    <location>
        <position position="61"/>
    </location>
    <ligand>
        <name>GTP</name>
        <dbReference type="ChEBI" id="CHEBI:37565"/>
    </ligand>
</feature>
<keyword evidence="14" id="KW-0067">ATP-binding</keyword>
<dbReference type="Pfam" id="PF02283">
    <property type="entry name" value="CobU"/>
    <property type="match status" value="1"/>
</dbReference>
<evidence type="ECO:0000256" key="11">
    <source>
        <dbReference type="ARBA" id="ARBA00022679"/>
    </source>
</evidence>
<comment type="pathway">
    <text evidence="5">Cofactor biosynthesis; adenosylcobalamin biosynthesis; adenosylcobalamin from cob(II)yrinate a,c-diamide: step 6/7.</text>
</comment>
<dbReference type="InterPro" id="IPR003203">
    <property type="entry name" value="CobU/CobP"/>
</dbReference>
<comment type="catalytic activity">
    <reaction evidence="1">
        <text>adenosylcob(III)inamide + ATP = adenosylcob(III)inamide phosphate + ADP + H(+)</text>
        <dbReference type="Rhea" id="RHEA:15769"/>
        <dbReference type="ChEBI" id="CHEBI:2480"/>
        <dbReference type="ChEBI" id="CHEBI:15378"/>
        <dbReference type="ChEBI" id="CHEBI:30616"/>
        <dbReference type="ChEBI" id="CHEBI:58502"/>
        <dbReference type="ChEBI" id="CHEBI:456216"/>
        <dbReference type="EC" id="2.7.1.156"/>
    </reaction>
</comment>
<evidence type="ECO:0000256" key="12">
    <source>
        <dbReference type="ARBA" id="ARBA00022741"/>
    </source>
</evidence>
<evidence type="ECO:0000256" key="15">
    <source>
        <dbReference type="ARBA" id="ARBA00023134"/>
    </source>
</evidence>
<dbReference type="GO" id="GO:0043752">
    <property type="term" value="F:adenosylcobinamide kinase activity"/>
    <property type="evidence" value="ECO:0007669"/>
    <property type="project" value="UniProtKB-EC"/>
</dbReference>
<evidence type="ECO:0000313" key="20">
    <source>
        <dbReference type="EMBL" id="PMP71033.1"/>
    </source>
</evidence>
<comment type="similarity">
    <text evidence="7">Belongs to the CobU/CobP family.</text>
</comment>
<comment type="catalytic activity">
    <reaction evidence="3">
        <text>adenosylcob(III)inamide + GTP = adenosylcob(III)inamide phosphate + GDP + H(+)</text>
        <dbReference type="Rhea" id="RHEA:15765"/>
        <dbReference type="ChEBI" id="CHEBI:2480"/>
        <dbReference type="ChEBI" id="CHEBI:15378"/>
        <dbReference type="ChEBI" id="CHEBI:37565"/>
        <dbReference type="ChEBI" id="CHEBI:58189"/>
        <dbReference type="ChEBI" id="CHEBI:58502"/>
        <dbReference type="EC" id="2.7.1.156"/>
    </reaction>
</comment>
<comment type="pathway">
    <text evidence="6">Cofactor biosynthesis; adenosylcobalamin biosynthesis; adenosylcobalamin from cob(II)yrinate a,c-diamide: step 5/7.</text>
</comment>
<evidence type="ECO:0000256" key="18">
    <source>
        <dbReference type="PIRSR" id="PIRSR006135-1"/>
    </source>
</evidence>
<keyword evidence="10" id="KW-0169">Cobalamin biosynthesis</keyword>
<dbReference type="AlphaFoldDB" id="A0A2J6WKW9"/>
<dbReference type="PANTHER" id="PTHR34848:SF1">
    <property type="entry name" value="BIFUNCTIONAL ADENOSYLCOBALAMIN BIOSYNTHESIS PROTEIN COBU"/>
    <property type="match status" value="1"/>
</dbReference>
<dbReference type="NCBIfam" id="NF004469">
    <property type="entry name" value="PRK05800.1"/>
    <property type="match status" value="1"/>
</dbReference>
<feature type="binding site" evidence="19">
    <location>
        <begin position="33"/>
        <end position="35"/>
    </location>
    <ligand>
        <name>GTP</name>
        <dbReference type="ChEBI" id="CHEBI:37565"/>
    </ligand>
</feature>
<sequence>MITFIIGGIKSGKTKFALKKAQNTGSKNLYYIATARAIDDEMRQRIERHKKERGSQWITIEEPINLMGVIMKIPENSSIVIDCLTTWLTNLIVEGYDYQEFVSSFIDVLKKIKGSIHIFIVSNEVGLGIIPEKELGRKFIDIAGTLNQKIMDICDKAYLMIAGQGLQIK</sequence>
<dbReference type="EMBL" id="PNIO01000035">
    <property type="protein sequence ID" value="PMP71033.1"/>
    <property type="molecule type" value="Genomic_DNA"/>
</dbReference>
<dbReference type="GO" id="GO:0008820">
    <property type="term" value="F:cobinamide phosphate guanylyltransferase activity"/>
    <property type="evidence" value="ECO:0007669"/>
    <property type="project" value="UniProtKB-EC"/>
</dbReference>
<reference evidence="20 21" key="1">
    <citation type="submission" date="2018-01" db="EMBL/GenBank/DDBJ databases">
        <title>Metagenomic assembled genomes from two thermal pools in the Uzon Caldera, Kamchatka, Russia.</title>
        <authorList>
            <person name="Wilkins L."/>
            <person name="Ettinger C."/>
        </authorList>
    </citation>
    <scope>NUCLEOTIDE SEQUENCE [LARGE SCALE GENOMIC DNA]</scope>
    <source>
        <strain evidence="20">ZAV-04</strain>
    </source>
</reference>
<dbReference type="SUPFAM" id="SSF52540">
    <property type="entry name" value="P-loop containing nucleoside triphosphate hydrolases"/>
    <property type="match status" value="1"/>
</dbReference>
<keyword evidence="12 19" id="KW-0547">Nucleotide-binding</keyword>
<evidence type="ECO:0000256" key="7">
    <source>
        <dbReference type="ARBA" id="ARBA00007490"/>
    </source>
</evidence>
<dbReference type="GO" id="GO:0005525">
    <property type="term" value="F:GTP binding"/>
    <property type="evidence" value="ECO:0007669"/>
    <property type="project" value="UniProtKB-KW"/>
</dbReference>
<dbReference type="InterPro" id="IPR027417">
    <property type="entry name" value="P-loop_NTPase"/>
</dbReference>
<evidence type="ECO:0000313" key="21">
    <source>
        <dbReference type="Proteomes" id="UP000242288"/>
    </source>
</evidence>
<evidence type="ECO:0000256" key="6">
    <source>
        <dbReference type="ARBA" id="ARBA00005159"/>
    </source>
</evidence>
<dbReference type="CDD" id="cd00544">
    <property type="entry name" value="CobU"/>
    <property type="match status" value="1"/>
</dbReference>
<dbReference type="EC" id="2.7.1.156" evidence="8"/>
<comment type="catalytic activity">
    <reaction evidence="2">
        <text>adenosylcob(III)inamide phosphate + GTP + H(+) = adenosylcob(III)inamide-GDP + diphosphate</text>
        <dbReference type="Rhea" id="RHEA:22712"/>
        <dbReference type="ChEBI" id="CHEBI:15378"/>
        <dbReference type="ChEBI" id="CHEBI:33019"/>
        <dbReference type="ChEBI" id="CHEBI:37565"/>
        <dbReference type="ChEBI" id="CHEBI:58502"/>
        <dbReference type="ChEBI" id="CHEBI:60487"/>
        <dbReference type="EC" id="2.7.7.62"/>
    </reaction>
</comment>
<evidence type="ECO:0000256" key="9">
    <source>
        <dbReference type="ARBA" id="ARBA00012523"/>
    </source>
</evidence>
<keyword evidence="11 20" id="KW-0808">Transferase</keyword>
<keyword evidence="13 20" id="KW-0418">Kinase</keyword>
<evidence type="ECO:0000256" key="16">
    <source>
        <dbReference type="ARBA" id="ARBA00029570"/>
    </source>
</evidence>
<feature type="binding site" evidence="19">
    <location>
        <begin position="50"/>
        <end position="53"/>
    </location>
    <ligand>
        <name>GTP</name>
        <dbReference type="ChEBI" id="CHEBI:37565"/>
    </ligand>
</feature>
<dbReference type="UniPathway" id="UPA00148">
    <property type="reaction ID" value="UER00236"/>
</dbReference>
<dbReference type="EC" id="2.7.7.62" evidence="9"/>
<evidence type="ECO:0000256" key="5">
    <source>
        <dbReference type="ARBA" id="ARBA00004692"/>
    </source>
</evidence>
<dbReference type="PANTHER" id="PTHR34848">
    <property type="match status" value="1"/>
</dbReference>